<dbReference type="Proteomes" id="UP000182241">
    <property type="component" value="Unassembled WGS sequence"/>
</dbReference>
<gene>
    <name evidence="1" type="ORF">SAMN04489793_3254</name>
</gene>
<protein>
    <submittedName>
        <fullName evidence="1">Uncharacterized protein</fullName>
    </submittedName>
</protein>
<organism evidence="1 2">
    <name type="scientific">Tsukamurella tyrosinosolvens</name>
    <dbReference type="NCBI Taxonomy" id="57704"/>
    <lineage>
        <taxon>Bacteria</taxon>
        <taxon>Bacillati</taxon>
        <taxon>Actinomycetota</taxon>
        <taxon>Actinomycetes</taxon>
        <taxon>Mycobacteriales</taxon>
        <taxon>Tsukamurellaceae</taxon>
        <taxon>Tsukamurella</taxon>
    </lineage>
</organism>
<keyword evidence="2" id="KW-1185">Reference proteome</keyword>
<accession>A0A1H4VKK8</accession>
<dbReference type="EMBL" id="FNSA01000003">
    <property type="protein sequence ID" value="SEC81360.1"/>
    <property type="molecule type" value="Genomic_DNA"/>
</dbReference>
<dbReference type="RefSeq" id="WP_068742759.1">
    <property type="nucleotide sequence ID" value="NZ_FNSA01000003.1"/>
</dbReference>
<evidence type="ECO:0000313" key="1">
    <source>
        <dbReference type="EMBL" id="SEC81360.1"/>
    </source>
</evidence>
<dbReference type="STRING" id="57704.SAMN04489793_3254"/>
<proteinExistence type="predicted"/>
<name>A0A1H4VKK8_TSUTY</name>
<evidence type="ECO:0000313" key="2">
    <source>
        <dbReference type="Proteomes" id="UP000182241"/>
    </source>
</evidence>
<dbReference type="OrthoDB" id="5198423at2"/>
<reference evidence="2" key="1">
    <citation type="submission" date="2016-10" db="EMBL/GenBank/DDBJ databases">
        <authorList>
            <person name="Varghese N."/>
            <person name="Submissions S."/>
        </authorList>
    </citation>
    <scope>NUCLEOTIDE SEQUENCE [LARGE SCALE GENOMIC DNA]</scope>
    <source>
        <strain evidence="2">DSM 44234</strain>
    </source>
</reference>
<sequence length="104" mass="11713">MNTEARVLTAAEHRDWKKLTDDFSAALTQAASEREIRSAILGSGEPAWVEYERNVMLFAVNNARLERGRPVVDSADVLRVENTAVGHVDYTFKFALRCAELVFQ</sequence>
<dbReference type="AlphaFoldDB" id="A0A1H4VKK8"/>